<evidence type="ECO:0000313" key="1">
    <source>
        <dbReference type="EMBL" id="EFO13252.1"/>
    </source>
</evidence>
<organism evidence="1">
    <name type="scientific">Loa loa</name>
    <name type="common">Eye worm</name>
    <name type="synonym">Filaria loa</name>
    <dbReference type="NCBI Taxonomy" id="7209"/>
    <lineage>
        <taxon>Eukaryota</taxon>
        <taxon>Metazoa</taxon>
        <taxon>Ecdysozoa</taxon>
        <taxon>Nematoda</taxon>
        <taxon>Chromadorea</taxon>
        <taxon>Rhabditida</taxon>
        <taxon>Spirurina</taxon>
        <taxon>Spiruromorpha</taxon>
        <taxon>Filarioidea</taxon>
        <taxon>Onchocercidae</taxon>
        <taxon>Loa</taxon>
    </lineage>
</organism>
<proteinExistence type="predicted"/>
<sequence>GSIHANILSDALSSICLQWTHGTVSTVQFTNMLGMKFISDVYQRMKAHLLSRPQQIGPCLVNNSKMSGNLDLHNGQSRSSQSASLRETEGVEGTRCLQCQGDWFLRSLFGAYVADKVHAALCL</sequence>
<gene>
    <name evidence="1" type="ORF">LOAG_15280</name>
</gene>
<feature type="non-terminal residue" evidence="1">
    <location>
        <position position="1"/>
    </location>
</feature>
<dbReference type="GeneID" id="9952767"/>
<dbReference type="AlphaFoldDB" id="A0A1S0TGJ4"/>
<dbReference type="InParanoid" id="A0A1S0TGJ4"/>
<name>A0A1S0TGJ4_LOALO</name>
<reference evidence="1" key="1">
    <citation type="submission" date="2012-04" db="EMBL/GenBank/DDBJ databases">
        <title>The Genome Sequence of Loa loa.</title>
        <authorList>
            <consortium name="The Broad Institute Genome Sequencing Platform"/>
            <consortium name="Broad Institute Genome Sequencing Center for Infectious Disease"/>
            <person name="Nutman T.B."/>
            <person name="Fink D.L."/>
            <person name="Russ C."/>
            <person name="Young S."/>
            <person name="Zeng Q."/>
            <person name="Gargeya S."/>
            <person name="Alvarado L."/>
            <person name="Berlin A."/>
            <person name="Chapman S.B."/>
            <person name="Chen Z."/>
            <person name="Freedman E."/>
            <person name="Gellesch M."/>
            <person name="Goldberg J."/>
            <person name="Griggs A."/>
            <person name="Gujja S."/>
            <person name="Heilman E.R."/>
            <person name="Heiman D."/>
            <person name="Howarth C."/>
            <person name="Mehta T."/>
            <person name="Neiman D."/>
            <person name="Pearson M."/>
            <person name="Roberts A."/>
            <person name="Saif S."/>
            <person name="Shea T."/>
            <person name="Shenoy N."/>
            <person name="Sisk P."/>
            <person name="Stolte C."/>
            <person name="Sykes S."/>
            <person name="White J."/>
            <person name="Yandava C."/>
            <person name="Haas B."/>
            <person name="Henn M.R."/>
            <person name="Nusbaum C."/>
            <person name="Birren B."/>
        </authorList>
    </citation>
    <scope>NUCLEOTIDE SEQUENCE [LARGE SCALE GENOMIC DNA]</scope>
</reference>
<accession>A0A1S0TGJ4</accession>
<protein>
    <submittedName>
        <fullName evidence="1">Uncharacterized protein</fullName>
    </submittedName>
</protein>
<dbReference type="EMBL" id="JH712095">
    <property type="protein sequence ID" value="EFO13252.1"/>
    <property type="molecule type" value="Genomic_DNA"/>
</dbReference>
<dbReference type="CTD" id="9952767"/>
<dbReference type="KEGG" id="loa:LOAG_15280"/>
<dbReference type="RefSeq" id="XP_003150817.1">
    <property type="nucleotide sequence ID" value="XM_003150769.1"/>
</dbReference>